<dbReference type="SUPFAM" id="SSF51338">
    <property type="entry name" value="Composite domain of metallo-dependent hydrolases"/>
    <property type="match status" value="1"/>
</dbReference>
<gene>
    <name evidence="2" type="ORF">KL86SPO_70277</name>
</gene>
<organism evidence="2">
    <name type="scientific">uncultured Sporomusa sp</name>
    <dbReference type="NCBI Taxonomy" id="307249"/>
    <lineage>
        <taxon>Bacteria</taxon>
        <taxon>Bacillati</taxon>
        <taxon>Bacillota</taxon>
        <taxon>Negativicutes</taxon>
        <taxon>Selenomonadales</taxon>
        <taxon>Sporomusaceae</taxon>
        <taxon>Sporomusa</taxon>
        <taxon>environmental samples</taxon>
    </lineage>
</organism>
<sequence>MKKIYIKNLGTIASGDVNNPILDAEVIYAENGVIQYVGAAKADLEAAATTVVDAKGLDVGPALIDAHAHPPMNDYLVEFKATDFATNFMAGGTGSMISVGSSMPGMPYTVAGVKAVAVAGKQIWDTYRPLGSKVYGGALMLVDGLKDSDFAEMAAEGIKVVGEVGKSPVQDVAKAAELTKMARKHGMVVTAHSGGPVKACCASYNADDLLKINPNVICSLNGGPTPMSDADIEKVLKEGDFYYDMLAHGNVRILRNVYKLAKSLNKVDKLMFGTNVPSMSGYSPLGLWLSIAALSNTYQDVHPATFIAMASGNVADCYGLDHGKIAKGYKLDIIFLDGFGYDTCPFKTLQSGNMCSTSFVILDGELRMPHCKNVPGASRKPEFITK</sequence>
<accession>A0A212M187</accession>
<dbReference type="InterPro" id="IPR011059">
    <property type="entry name" value="Metal-dep_hydrolase_composite"/>
</dbReference>
<name>A0A212M187_9FIRM</name>
<dbReference type="InterPro" id="IPR032466">
    <property type="entry name" value="Metal_Hydrolase"/>
</dbReference>
<proteinExistence type="predicted"/>
<dbReference type="Pfam" id="PF01979">
    <property type="entry name" value="Amidohydro_1"/>
    <property type="match status" value="1"/>
</dbReference>
<dbReference type="GO" id="GO:0043792">
    <property type="term" value="F:enamidase activity"/>
    <property type="evidence" value="ECO:0007669"/>
    <property type="project" value="UniProtKB-EC"/>
</dbReference>
<dbReference type="InterPro" id="IPR006680">
    <property type="entry name" value="Amidohydro-rel"/>
</dbReference>
<feature type="domain" description="Amidohydrolase-related" evidence="1">
    <location>
        <begin position="61"/>
        <end position="353"/>
    </location>
</feature>
<dbReference type="AlphaFoldDB" id="A0A212M187"/>
<evidence type="ECO:0000259" key="1">
    <source>
        <dbReference type="Pfam" id="PF01979"/>
    </source>
</evidence>
<reference evidence="2" key="1">
    <citation type="submission" date="2016-08" db="EMBL/GenBank/DDBJ databases">
        <authorList>
            <person name="Seilhamer J.J."/>
        </authorList>
    </citation>
    <scope>NUCLEOTIDE SEQUENCE</scope>
    <source>
        <strain evidence="2">86</strain>
    </source>
</reference>
<dbReference type="CDD" id="cd01292">
    <property type="entry name" value="metallo-dependent_hydrolases"/>
    <property type="match status" value="1"/>
</dbReference>
<dbReference type="EMBL" id="FMJE01000007">
    <property type="protein sequence ID" value="SCM83419.1"/>
    <property type="molecule type" value="Genomic_DNA"/>
</dbReference>
<dbReference type="Gene3D" id="2.30.40.10">
    <property type="entry name" value="Urease, subunit C, domain 1"/>
    <property type="match status" value="1"/>
</dbReference>
<dbReference type="Gene3D" id="3.20.20.140">
    <property type="entry name" value="Metal-dependent hydrolases"/>
    <property type="match status" value="1"/>
</dbReference>
<dbReference type="SUPFAM" id="SSF51556">
    <property type="entry name" value="Metallo-dependent hydrolases"/>
    <property type="match status" value="1"/>
</dbReference>
<evidence type="ECO:0000313" key="2">
    <source>
        <dbReference type="EMBL" id="SCM83419.1"/>
    </source>
</evidence>
<dbReference type="RefSeq" id="WP_075756977.1">
    <property type="nucleotide sequence ID" value="NZ_LT608335.1"/>
</dbReference>
<dbReference type="EC" id="3.5.2.18" evidence="2"/>
<protein>
    <submittedName>
        <fullName evidence="2">Putative Enamidase</fullName>
        <ecNumber evidence="2">3.5.2.18</ecNumber>
    </submittedName>
</protein>
<keyword evidence="2" id="KW-0378">Hydrolase</keyword>